<comment type="subunit">
    <text evidence="14">Homodimer.</text>
</comment>
<dbReference type="Gene3D" id="3.30.54.20">
    <property type="match status" value="1"/>
</dbReference>
<dbReference type="GO" id="GO:0016747">
    <property type="term" value="F:acyltransferase activity, transferring groups other than amino-acyl groups"/>
    <property type="evidence" value="ECO:0007669"/>
    <property type="project" value="InterPro"/>
</dbReference>
<dbReference type="FunFam" id="3.30.54.20:FF:000003">
    <property type="entry name" value="Threonine--tRNA ligase"/>
    <property type="match status" value="1"/>
</dbReference>
<feature type="domain" description="N-acetyltransferase" evidence="17">
    <location>
        <begin position="5"/>
        <end position="157"/>
    </location>
</feature>
<evidence type="ECO:0000256" key="10">
    <source>
        <dbReference type="ARBA" id="ARBA00022884"/>
    </source>
</evidence>
<dbReference type="AlphaFoldDB" id="A0AAD1ELH4"/>
<sequence length="847" mass="94575">MTWTIEEVAWTHADAERLRAAQRRELDLRYGTDDHEPGIAPSAEDVPVFLLARDERGTALACGGLRPLTEDVLGAGAIEVKRMFVDPSARGTGAATAVLRALEERAVRWGTMRLVLETGTLQPDAMRFYAREGYTRIPLFGAYTGSEHSVCFARELDSPISALLPPTTVEGSTEPEECPPVSNEPSNPAEIESHSVVTEAGTGFTHFSDRAVVAIRVNGELKDLAADVVPGDRIEPVLISSPDGLNILRHSAAHVLAQAVQQVNPEAKLGIGPPVTDGFYYDFDVEEPFTPEAMKALDKAMDRIIRQGQRFVRRVVTEEEARTELADEPYKLELIGLKGGGADDENVEVGGAELTLYENVDPRSGETVWKDLCRGPHLPNTRMIGNGYALTRNAAAYWRGSEKNPQLQRIYGTAWPTKDELRAHQARLEEAARRDHRKLGHDLDLFSFPDEIGSGLAVFHPKGGIIRYEIEQYMREQLLAHDYELVYTPHITKGDLFMTSGHLQWYSEGMFPPMHLDELRDEDGTITRQGQDYYLKPMNCPFHNLIFRSRGRSYRELPLRLAEFGTVYRYEKSGTLQGLTRVRGLTQDDAHIYVAQEDVAAELTRNLEFVLQVLRDYGLNDFYLELSTNEEGNPKFVGAPEQWEEAIESLRAVAVASGLELVPDPGGAAFYGPKISVQARDAIGRTWQMSTIQLDFNQPERFELEYTASDGSKKRPVMIHRALFGSIERFFAILTEHYAGAFPVWLSPVQVVGIPIADEYLPYLEEVVGELKRSGIRAEIDYSSDRMQKKIRNATLAKVPFQIIVGEKDRDAGAVSFRFRDGTQENGIPLAEAVTRIREAVATKAQV</sequence>
<dbReference type="InterPro" id="IPR018163">
    <property type="entry name" value="Thr/Ala-tRNA-synth_IIc_edit"/>
</dbReference>
<evidence type="ECO:0000256" key="15">
    <source>
        <dbReference type="SAM" id="MobiDB-lite"/>
    </source>
</evidence>
<evidence type="ECO:0000256" key="2">
    <source>
        <dbReference type="ARBA" id="ARBA00008226"/>
    </source>
</evidence>
<dbReference type="GO" id="GO:0046872">
    <property type="term" value="F:metal ion binding"/>
    <property type="evidence" value="ECO:0007669"/>
    <property type="project" value="UniProtKB-KW"/>
</dbReference>
<comment type="caution">
    <text evidence="14">Lacks conserved residue(s) required for the propagation of feature annotation.</text>
</comment>
<evidence type="ECO:0000256" key="5">
    <source>
        <dbReference type="ARBA" id="ARBA00022598"/>
    </source>
</evidence>
<evidence type="ECO:0000256" key="12">
    <source>
        <dbReference type="ARBA" id="ARBA00023146"/>
    </source>
</evidence>
<evidence type="ECO:0000313" key="19">
    <source>
        <dbReference type="Proteomes" id="UP000283946"/>
    </source>
</evidence>
<dbReference type="InterPro" id="IPR012947">
    <property type="entry name" value="tRNA_SAD"/>
</dbReference>
<evidence type="ECO:0000256" key="4">
    <source>
        <dbReference type="ARBA" id="ARBA00022555"/>
    </source>
</evidence>
<keyword evidence="6 14" id="KW-0479">Metal-binding</keyword>
<dbReference type="GO" id="GO:0005737">
    <property type="term" value="C:cytoplasm"/>
    <property type="evidence" value="ECO:0007669"/>
    <property type="project" value="UniProtKB-SubCell"/>
</dbReference>
<evidence type="ECO:0000256" key="13">
    <source>
        <dbReference type="ARBA" id="ARBA00049515"/>
    </source>
</evidence>
<feature type="binding site" evidence="14">
    <location>
        <position position="540"/>
    </location>
    <ligand>
        <name>Zn(2+)</name>
        <dbReference type="ChEBI" id="CHEBI:29105"/>
        <note>catalytic</note>
    </ligand>
</feature>
<dbReference type="PANTHER" id="PTHR11451:SF44">
    <property type="entry name" value="THREONINE--TRNA LIGASE, CHLOROPLASTIC_MITOCHONDRIAL 2"/>
    <property type="match status" value="1"/>
</dbReference>
<dbReference type="FunFam" id="3.40.50.800:FF:000001">
    <property type="entry name" value="Threonine--tRNA ligase"/>
    <property type="match status" value="1"/>
</dbReference>
<name>A0AAD1ELH4_9MICO</name>
<keyword evidence="9 14" id="KW-0067">ATP-binding</keyword>
<comment type="subcellular location">
    <subcellularLocation>
        <location evidence="1 14">Cytoplasm</location>
    </subcellularLocation>
</comment>
<protein>
    <recommendedName>
        <fullName evidence="14">Threonine--tRNA ligase</fullName>
        <ecNumber evidence="14">6.1.1.3</ecNumber>
    </recommendedName>
    <alternativeName>
        <fullName evidence="14">Threonyl-tRNA synthetase</fullName>
        <shortName evidence="14">ThrRS</shortName>
    </alternativeName>
</protein>
<dbReference type="SMART" id="SM00863">
    <property type="entry name" value="tRNA_SAD"/>
    <property type="match status" value="1"/>
</dbReference>
<dbReference type="Pfam" id="PF00583">
    <property type="entry name" value="Acetyltransf_1"/>
    <property type="match status" value="1"/>
</dbReference>
<evidence type="ECO:0000313" key="18">
    <source>
        <dbReference type="EMBL" id="AZZ55063.1"/>
    </source>
</evidence>
<dbReference type="Gene3D" id="3.40.630.30">
    <property type="match status" value="1"/>
</dbReference>
<dbReference type="EMBL" id="CP028130">
    <property type="protein sequence ID" value="AZZ55063.1"/>
    <property type="molecule type" value="Genomic_DNA"/>
</dbReference>
<dbReference type="HAMAP" id="MF_00184">
    <property type="entry name" value="Thr_tRNA_synth"/>
    <property type="match status" value="1"/>
</dbReference>
<evidence type="ECO:0000256" key="7">
    <source>
        <dbReference type="ARBA" id="ARBA00022741"/>
    </source>
</evidence>
<feature type="domain" description="Aminoacyl-transfer RNA synthetases class-II family profile" evidence="16">
    <location>
        <begin position="466"/>
        <end position="743"/>
    </location>
</feature>
<dbReference type="InterPro" id="IPR002314">
    <property type="entry name" value="aa-tRNA-synt_IIb"/>
</dbReference>
<evidence type="ECO:0000259" key="16">
    <source>
        <dbReference type="PROSITE" id="PS50862"/>
    </source>
</evidence>
<dbReference type="PRINTS" id="PR01047">
    <property type="entry name" value="TRNASYNTHTHR"/>
</dbReference>
<dbReference type="PROSITE" id="PS50862">
    <property type="entry name" value="AA_TRNA_LIGASE_II"/>
    <property type="match status" value="1"/>
</dbReference>
<dbReference type="Gene3D" id="3.30.980.10">
    <property type="entry name" value="Threonyl-trna Synthetase, Chain A, domain 2"/>
    <property type="match status" value="1"/>
</dbReference>
<dbReference type="InterPro" id="IPR016181">
    <property type="entry name" value="Acyl_CoA_acyltransferase"/>
</dbReference>
<dbReference type="GO" id="GO:0005524">
    <property type="term" value="F:ATP binding"/>
    <property type="evidence" value="ECO:0007669"/>
    <property type="project" value="UniProtKB-UniRule"/>
</dbReference>
<feature type="region of interest" description="Disordered" evidence="15">
    <location>
        <begin position="167"/>
        <end position="189"/>
    </location>
</feature>
<evidence type="ECO:0000256" key="6">
    <source>
        <dbReference type="ARBA" id="ARBA00022723"/>
    </source>
</evidence>
<dbReference type="PROSITE" id="PS51186">
    <property type="entry name" value="GNAT"/>
    <property type="match status" value="1"/>
</dbReference>
<dbReference type="InterPro" id="IPR033728">
    <property type="entry name" value="ThrRS_core"/>
</dbReference>
<dbReference type="SUPFAM" id="SSF52954">
    <property type="entry name" value="Class II aaRS ABD-related"/>
    <property type="match status" value="1"/>
</dbReference>
<dbReference type="Pfam" id="PF07973">
    <property type="entry name" value="tRNA_SAD"/>
    <property type="match status" value="1"/>
</dbReference>
<evidence type="ECO:0000256" key="9">
    <source>
        <dbReference type="ARBA" id="ARBA00022840"/>
    </source>
</evidence>
<dbReference type="InterPro" id="IPR004154">
    <property type="entry name" value="Anticodon-bd"/>
</dbReference>
<dbReference type="CDD" id="cd00860">
    <property type="entry name" value="ThrRS_anticodon"/>
    <property type="match status" value="1"/>
</dbReference>
<evidence type="ECO:0000256" key="3">
    <source>
        <dbReference type="ARBA" id="ARBA00022490"/>
    </source>
</evidence>
<dbReference type="Gene3D" id="3.40.50.800">
    <property type="entry name" value="Anticodon-binding domain"/>
    <property type="match status" value="1"/>
</dbReference>
<evidence type="ECO:0000256" key="8">
    <source>
        <dbReference type="ARBA" id="ARBA00022833"/>
    </source>
</evidence>
<dbReference type="Proteomes" id="UP000283946">
    <property type="component" value="Chromosome"/>
</dbReference>
<feature type="binding site" evidence="14">
    <location>
        <position position="591"/>
    </location>
    <ligand>
        <name>Zn(2+)</name>
        <dbReference type="ChEBI" id="CHEBI:29105"/>
        <note>catalytic</note>
    </ligand>
</feature>
<dbReference type="InterPro" id="IPR006195">
    <property type="entry name" value="aa-tRNA-synth_II"/>
</dbReference>
<dbReference type="CDD" id="cd04301">
    <property type="entry name" value="NAT_SF"/>
    <property type="match status" value="1"/>
</dbReference>
<keyword evidence="7 14" id="KW-0547">Nucleotide-binding</keyword>
<dbReference type="CDD" id="cd00771">
    <property type="entry name" value="ThrRS_core"/>
    <property type="match status" value="1"/>
</dbReference>
<dbReference type="Pfam" id="PF03129">
    <property type="entry name" value="HGTP_anticodon"/>
    <property type="match status" value="1"/>
</dbReference>
<dbReference type="SUPFAM" id="SSF55681">
    <property type="entry name" value="Class II aaRS and biotin synthetases"/>
    <property type="match status" value="1"/>
</dbReference>
<keyword evidence="3 14" id="KW-0963">Cytoplasm</keyword>
<dbReference type="Gene3D" id="3.30.930.10">
    <property type="entry name" value="Bira Bifunctional Protein, Domain 2"/>
    <property type="match status" value="1"/>
</dbReference>
<keyword evidence="12 14" id="KW-0030">Aminoacyl-tRNA synthetase</keyword>
<dbReference type="KEGG" id="ria:C7V51_03550"/>
<evidence type="ECO:0000256" key="11">
    <source>
        <dbReference type="ARBA" id="ARBA00022917"/>
    </source>
</evidence>
<reference evidence="18 19" key="1">
    <citation type="submission" date="2018-03" db="EMBL/GenBank/DDBJ databases">
        <title>Bacteriophage NCPPB3778 and a type I-E CRISPR drive the evolution of the US Biological Select Agent, Rathayibacter toxicus.</title>
        <authorList>
            <person name="Davis E.W.II."/>
            <person name="Tabima J.F."/>
            <person name="Weisberg A.J."/>
            <person name="Dantas Lopes L."/>
            <person name="Wiseman M.S."/>
            <person name="Wiseman M.S."/>
            <person name="Pupko T."/>
            <person name="Belcher M.S."/>
            <person name="Sechler A.J."/>
            <person name="Tancos M.A."/>
            <person name="Schroeder B.K."/>
            <person name="Murray T.D."/>
            <person name="Luster D.G."/>
            <person name="Schneider W.L."/>
            <person name="Rogers E."/>
            <person name="Andreote F.D."/>
            <person name="Grunwald N.J."/>
            <person name="Putnam M.L."/>
            <person name="Chang J.H."/>
        </authorList>
    </citation>
    <scope>NUCLEOTIDE SEQUENCE [LARGE SCALE GENOMIC DNA]</scope>
    <source>
        <strain evidence="18 19">NCCPB 2253</strain>
    </source>
</reference>
<dbReference type="GO" id="GO:0006435">
    <property type="term" value="P:threonyl-tRNA aminoacylation"/>
    <property type="evidence" value="ECO:0007669"/>
    <property type="project" value="UniProtKB-UniRule"/>
</dbReference>
<dbReference type="InterPro" id="IPR047246">
    <property type="entry name" value="ThrRS_anticodon"/>
</dbReference>
<dbReference type="NCBIfam" id="TIGR00418">
    <property type="entry name" value="thrS"/>
    <property type="match status" value="1"/>
</dbReference>
<dbReference type="InterPro" id="IPR036621">
    <property type="entry name" value="Anticodon-bd_dom_sf"/>
</dbReference>
<accession>A0AAD1ELH4</accession>
<dbReference type="PANTHER" id="PTHR11451">
    <property type="entry name" value="THREONINE-TRNA LIGASE"/>
    <property type="match status" value="1"/>
</dbReference>
<dbReference type="SUPFAM" id="SSF55186">
    <property type="entry name" value="ThrRS/AlaRS common domain"/>
    <property type="match status" value="1"/>
</dbReference>
<evidence type="ECO:0000256" key="14">
    <source>
        <dbReference type="HAMAP-Rule" id="MF_00184"/>
    </source>
</evidence>
<dbReference type="Pfam" id="PF00587">
    <property type="entry name" value="tRNA-synt_2b"/>
    <property type="match status" value="1"/>
</dbReference>
<comment type="catalytic activity">
    <reaction evidence="13 14">
        <text>tRNA(Thr) + L-threonine + ATP = L-threonyl-tRNA(Thr) + AMP + diphosphate + H(+)</text>
        <dbReference type="Rhea" id="RHEA:24624"/>
        <dbReference type="Rhea" id="RHEA-COMP:9670"/>
        <dbReference type="Rhea" id="RHEA-COMP:9704"/>
        <dbReference type="ChEBI" id="CHEBI:15378"/>
        <dbReference type="ChEBI" id="CHEBI:30616"/>
        <dbReference type="ChEBI" id="CHEBI:33019"/>
        <dbReference type="ChEBI" id="CHEBI:57926"/>
        <dbReference type="ChEBI" id="CHEBI:78442"/>
        <dbReference type="ChEBI" id="CHEBI:78534"/>
        <dbReference type="ChEBI" id="CHEBI:456215"/>
        <dbReference type="EC" id="6.1.1.3"/>
    </reaction>
</comment>
<gene>
    <name evidence="14" type="primary">thrS</name>
    <name evidence="18" type="ORF">C7V51_03550</name>
</gene>
<dbReference type="SUPFAM" id="SSF55729">
    <property type="entry name" value="Acyl-CoA N-acyltransferases (Nat)"/>
    <property type="match status" value="1"/>
</dbReference>
<proteinExistence type="inferred from homology"/>
<keyword evidence="10 14" id="KW-0694">RNA-binding</keyword>
<evidence type="ECO:0000256" key="1">
    <source>
        <dbReference type="ARBA" id="ARBA00004496"/>
    </source>
</evidence>
<dbReference type="InterPro" id="IPR045864">
    <property type="entry name" value="aa-tRNA-synth_II/BPL/LPL"/>
</dbReference>
<organism evidence="18 19">
    <name type="scientific">Rathayibacter iranicus</name>
    <dbReference type="NCBI Taxonomy" id="59737"/>
    <lineage>
        <taxon>Bacteria</taxon>
        <taxon>Bacillati</taxon>
        <taxon>Actinomycetota</taxon>
        <taxon>Actinomycetes</taxon>
        <taxon>Micrococcales</taxon>
        <taxon>Microbacteriaceae</taxon>
        <taxon>Rathayibacter</taxon>
    </lineage>
</organism>
<dbReference type="InterPro" id="IPR000182">
    <property type="entry name" value="GNAT_dom"/>
</dbReference>
<evidence type="ECO:0000259" key="17">
    <source>
        <dbReference type="PROSITE" id="PS51186"/>
    </source>
</evidence>
<dbReference type="InterPro" id="IPR002320">
    <property type="entry name" value="Thr-tRNA-ligase_IIa"/>
</dbReference>
<keyword evidence="8 14" id="KW-0862">Zinc</keyword>
<keyword evidence="11 14" id="KW-0648">Protein biosynthesis</keyword>
<feature type="binding site" evidence="14">
    <location>
        <position position="720"/>
    </location>
    <ligand>
        <name>Zn(2+)</name>
        <dbReference type="ChEBI" id="CHEBI:29105"/>
        <note>catalytic</note>
    </ligand>
</feature>
<dbReference type="GO" id="GO:0004829">
    <property type="term" value="F:threonine-tRNA ligase activity"/>
    <property type="evidence" value="ECO:0007669"/>
    <property type="project" value="UniProtKB-UniRule"/>
</dbReference>
<keyword evidence="5 14" id="KW-0436">Ligase</keyword>
<dbReference type="FunFam" id="3.30.930.10:FF:000019">
    <property type="entry name" value="Threonine--tRNA ligase"/>
    <property type="match status" value="1"/>
</dbReference>
<dbReference type="EC" id="6.1.1.3" evidence="14"/>
<comment type="cofactor">
    <cofactor evidence="14">
        <name>Zn(2+)</name>
        <dbReference type="ChEBI" id="CHEBI:29105"/>
    </cofactor>
    <text evidence="14">Binds 1 zinc ion per subunit.</text>
</comment>
<keyword evidence="4 14" id="KW-0820">tRNA-binding</keyword>
<dbReference type="GO" id="GO:0000049">
    <property type="term" value="F:tRNA binding"/>
    <property type="evidence" value="ECO:0007669"/>
    <property type="project" value="UniProtKB-KW"/>
</dbReference>
<comment type="similarity">
    <text evidence="2 14">Belongs to the class-II aminoacyl-tRNA synthetase family.</text>
</comment>